<dbReference type="Proteomes" id="UP000028700">
    <property type="component" value="Unassembled WGS sequence"/>
</dbReference>
<proteinExistence type="predicted"/>
<dbReference type="AlphaFoldDB" id="A0A081BJJ8"/>
<sequence length="68" mass="8158">MINEEVQRQVANYWMEQTMTEEEYLALESILVDEIWETQEQATDDELVQIGVKRINQMLIEREERGLV</sequence>
<dbReference type="RefSeq" id="WP_034528440.1">
    <property type="nucleotide sequence ID" value="NZ_BBAZ01000021.1"/>
</dbReference>
<dbReference type="EMBL" id="BBJM01000022">
    <property type="protein sequence ID" value="GAK48216.1"/>
    <property type="molecule type" value="Genomic_DNA"/>
</dbReference>
<gene>
    <name evidence="1" type="ORF">LOSG293_220030</name>
</gene>
<organism evidence="1 2">
    <name type="scientific">Secundilactobacillus oryzae JCM 18671</name>
    <dbReference type="NCBI Taxonomy" id="1291743"/>
    <lineage>
        <taxon>Bacteria</taxon>
        <taxon>Bacillati</taxon>
        <taxon>Bacillota</taxon>
        <taxon>Bacilli</taxon>
        <taxon>Lactobacillales</taxon>
        <taxon>Lactobacillaceae</taxon>
        <taxon>Secundilactobacillus</taxon>
    </lineage>
</organism>
<accession>A0A081BJJ8</accession>
<comment type="caution">
    <text evidence="1">The sequence shown here is derived from an EMBL/GenBank/DDBJ whole genome shotgun (WGS) entry which is preliminary data.</text>
</comment>
<evidence type="ECO:0000313" key="2">
    <source>
        <dbReference type="Proteomes" id="UP000028700"/>
    </source>
</evidence>
<dbReference type="STRING" id="1291743.LOSG293_220030"/>
<name>A0A081BJJ8_9LACO</name>
<reference evidence="1" key="1">
    <citation type="journal article" date="2014" name="Genome Announc.">
        <title>Draft Genome Sequence of Lactobacillus oryzae Strain SG293T.</title>
        <authorList>
            <person name="Tanizawa Y."/>
            <person name="Fujisawa T."/>
            <person name="Mochizuki T."/>
            <person name="Kaminuma E."/>
            <person name="Nakamura Y."/>
            <person name="Tohno M."/>
        </authorList>
    </citation>
    <scope>NUCLEOTIDE SEQUENCE [LARGE SCALE GENOMIC DNA]</scope>
    <source>
        <strain evidence="1">SG293</strain>
    </source>
</reference>
<keyword evidence="2" id="KW-1185">Reference proteome</keyword>
<evidence type="ECO:0000313" key="1">
    <source>
        <dbReference type="EMBL" id="GAK48216.1"/>
    </source>
</evidence>
<protein>
    <submittedName>
        <fullName evidence="1">Uncharacterized protein</fullName>
    </submittedName>
</protein>